<feature type="domain" description="Sulfatase N-terminal" evidence="10">
    <location>
        <begin position="278"/>
        <end position="546"/>
    </location>
</feature>
<feature type="transmembrane region" description="Helical" evidence="9">
    <location>
        <begin position="177"/>
        <end position="199"/>
    </location>
</feature>
<feature type="binding site" evidence="8">
    <location>
        <position position="496"/>
    </location>
    <ligand>
        <name>Mn(2+)</name>
        <dbReference type="ChEBI" id="CHEBI:29035"/>
    </ligand>
</feature>
<evidence type="ECO:0000256" key="7">
    <source>
        <dbReference type="PIRSR" id="PIRSR005091-2"/>
    </source>
</evidence>
<dbReference type="Proteomes" id="UP000267223">
    <property type="component" value="Unassembled WGS sequence"/>
</dbReference>
<feature type="transmembrane region" description="Helical" evidence="9">
    <location>
        <begin position="140"/>
        <end position="165"/>
    </location>
</feature>
<dbReference type="EMBL" id="RJJR01000001">
    <property type="protein sequence ID" value="RNI40302.1"/>
    <property type="molecule type" value="Genomic_DNA"/>
</dbReference>
<dbReference type="Pfam" id="PF00884">
    <property type="entry name" value="Sulfatase"/>
    <property type="match status" value="1"/>
</dbReference>
<dbReference type="PANTHER" id="PTHR47371:SF3">
    <property type="entry name" value="PHOSPHOGLYCEROL TRANSFERASE I"/>
    <property type="match status" value="1"/>
</dbReference>
<accession>A0A3M9NR49</accession>
<comment type="subcellular location">
    <subcellularLocation>
        <location evidence="1">Cell membrane</location>
        <topology evidence="1">Multi-pass membrane protein</topology>
    </subcellularLocation>
</comment>
<dbReference type="SUPFAM" id="SSF53649">
    <property type="entry name" value="Alkaline phosphatase-like"/>
    <property type="match status" value="1"/>
</dbReference>
<keyword evidence="2" id="KW-1003">Cell membrane</keyword>
<evidence type="ECO:0000256" key="4">
    <source>
        <dbReference type="ARBA" id="ARBA00022989"/>
    </source>
</evidence>
<evidence type="ECO:0000259" key="10">
    <source>
        <dbReference type="Pfam" id="PF00884"/>
    </source>
</evidence>
<feature type="transmembrane region" description="Helical" evidence="9">
    <location>
        <begin position="98"/>
        <end position="120"/>
    </location>
</feature>
<feature type="transmembrane region" description="Helical" evidence="9">
    <location>
        <begin position="68"/>
        <end position="86"/>
    </location>
</feature>
<dbReference type="GO" id="GO:0046872">
    <property type="term" value="F:metal ion binding"/>
    <property type="evidence" value="ECO:0007669"/>
    <property type="project" value="UniProtKB-KW"/>
</dbReference>
<proteinExistence type="predicted"/>
<dbReference type="Gene3D" id="3.40.720.10">
    <property type="entry name" value="Alkaline Phosphatase, subunit A"/>
    <property type="match status" value="1"/>
</dbReference>
<dbReference type="InterPro" id="IPR012160">
    <property type="entry name" value="LtaS-like"/>
</dbReference>
<dbReference type="InterPro" id="IPR017850">
    <property type="entry name" value="Alkaline_phosphatase_core_sf"/>
</dbReference>
<organism evidence="11 12">
    <name type="scientific">Hanamia caeni</name>
    <dbReference type="NCBI Taxonomy" id="2294116"/>
    <lineage>
        <taxon>Bacteria</taxon>
        <taxon>Pseudomonadati</taxon>
        <taxon>Bacteroidota</taxon>
        <taxon>Chitinophagia</taxon>
        <taxon>Chitinophagales</taxon>
        <taxon>Chitinophagaceae</taxon>
        <taxon>Hanamia</taxon>
    </lineage>
</organism>
<keyword evidence="12" id="KW-1185">Reference proteome</keyword>
<dbReference type="PIRSF" id="PIRSF005091">
    <property type="entry name" value="Mmb_sulf_HI1246"/>
    <property type="match status" value="1"/>
</dbReference>
<evidence type="ECO:0000256" key="3">
    <source>
        <dbReference type="ARBA" id="ARBA00022692"/>
    </source>
</evidence>
<keyword evidence="7" id="KW-0464">Manganese</keyword>
<feature type="transmembrane region" description="Helical" evidence="9">
    <location>
        <begin position="20"/>
        <end position="41"/>
    </location>
</feature>
<dbReference type="PANTHER" id="PTHR47371">
    <property type="entry name" value="LIPOTEICHOIC ACID SYNTHASE"/>
    <property type="match status" value="1"/>
</dbReference>
<dbReference type="CDD" id="cd16015">
    <property type="entry name" value="LTA_synthase"/>
    <property type="match status" value="1"/>
</dbReference>
<evidence type="ECO:0000256" key="9">
    <source>
        <dbReference type="SAM" id="Phobius"/>
    </source>
</evidence>
<evidence type="ECO:0000256" key="1">
    <source>
        <dbReference type="ARBA" id="ARBA00004651"/>
    </source>
</evidence>
<keyword evidence="7" id="KW-0479">Metal-binding</keyword>
<feature type="binding site" evidence="7">
    <location>
        <position position="441"/>
    </location>
    <ligand>
        <name>substrate</name>
    </ligand>
</feature>
<evidence type="ECO:0000256" key="5">
    <source>
        <dbReference type="ARBA" id="ARBA00023136"/>
    </source>
</evidence>
<gene>
    <name evidence="11" type="ORF">EFY79_03100</name>
</gene>
<comment type="caution">
    <text evidence="11">The sequence shown here is derived from an EMBL/GenBank/DDBJ whole genome shotgun (WGS) entry which is preliminary data.</text>
</comment>
<name>A0A3M9NR49_9BACT</name>
<evidence type="ECO:0000313" key="11">
    <source>
        <dbReference type="EMBL" id="RNI40302.1"/>
    </source>
</evidence>
<dbReference type="AlphaFoldDB" id="A0A3M9NR49"/>
<feature type="active site" evidence="6">
    <location>
        <position position="326"/>
    </location>
</feature>
<keyword evidence="4 9" id="KW-1133">Transmembrane helix</keyword>
<evidence type="ECO:0000256" key="8">
    <source>
        <dbReference type="PIRSR" id="PIRSR005091-3"/>
    </source>
</evidence>
<dbReference type="GO" id="GO:0005886">
    <property type="term" value="C:plasma membrane"/>
    <property type="evidence" value="ECO:0007669"/>
    <property type="project" value="UniProtKB-SubCell"/>
</dbReference>
<keyword evidence="5 9" id="KW-0472">Membrane</keyword>
<evidence type="ECO:0000256" key="6">
    <source>
        <dbReference type="PIRSR" id="PIRSR005091-1"/>
    </source>
</evidence>
<sequence length="623" mass="71265">MKKAERDNYYFRTVKKYRPYFFYFLYWILFFIAAKVAFLFYHARLTETLTGIEIFKVFLYGLRMDASFTAYICILPFLLFLIKSIVPNFQIQKIIRIYTYVLVVIISFLIIADLELYNAWGFRMDSTPLQYFKTPEEMGATISTAPVFLLAIIFVFIAGIFIFLYKKRFDIFSAFTVRRITFFSIFLPLFLLAFLFIPIRGGIQKIPMNISDAYFSEKIFADHAAVNLPWNVVFSILNRHNPHNPFDYFPPQKAKELVESLYATGPKRIPSILTVEKPNIIIIILESFTAKWVGCLGGVPGVTPNLDSIAANGLLFTNIYAAGDRSEKGQVAILSGYPNQAVTSVIKTPTKTRKLPSINQSLAKTGYQSSFTYGGELEFANIKSYLINIKMEQLTDKYSFPISERTTSWGVHDQYVFDWFYKDIQNKKQPFFATLFTLSSHEPYDVPMKTKFEGSDRSSLFKNSVYYTDSIVGSFIRQFKQLPLWNNTLIVMVADHGHPLPGNDPNDRPSKFHIPLIFSGGALAIQGKIGTIGSQTDIATTLLDQLHLPVDQFKWGKDLLDSSAKSFAFYSFNNGFGFVTPKGTETMDNVSRKPIFISPGFDTSQIKFGKAYMEYSYQDFLNR</sequence>
<feature type="binding site" evidence="8">
    <location>
        <position position="495"/>
    </location>
    <ligand>
        <name>Mn(2+)</name>
        <dbReference type="ChEBI" id="CHEBI:29035"/>
    </ligand>
</feature>
<keyword evidence="3 9" id="KW-0812">Transmembrane</keyword>
<feature type="binding site" evidence="8">
    <location>
        <position position="286"/>
    </location>
    <ligand>
        <name>Mn(2+)</name>
        <dbReference type="ChEBI" id="CHEBI:29035"/>
    </ligand>
</feature>
<reference evidence="11 12" key="1">
    <citation type="submission" date="2018-11" db="EMBL/GenBank/DDBJ databases">
        <title>Draft genome sequence of Ferruginibacter sp. BO-59.</title>
        <authorList>
            <person name="Im W.T."/>
        </authorList>
    </citation>
    <scope>NUCLEOTIDE SEQUENCE [LARGE SCALE GENOMIC DNA]</scope>
    <source>
        <strain evidence="11 12">BO-59</strain>
    </source>
</reference>
<protein>
    <submittedName>
        <fullName evidence="11">Alkaline phosphatase family protein</fullName>
    </submittedName>
</protein>
<evidence type="ECO:0000313" key="12">
    <source>
        <dbReference type="Proteomes" id="UP000267223"/>
    </source>
</evidence>
<dbReference type="InterPro" id="IPR000917">
    <property type="entry name" value="Sulfatase_N"/>
</dbReference>
<evidence type="ECO:0000256" key="2">
    <source>
        <dbReference type="ARBA" id="ARBA00022475"/>
    </source>
</evidence>
<dbReference type="InterPro" id="IPR050448">
    <property type="entry name" value="OpgB/LTA_synthase_biosynth"/>
</dbReference>